<comment type="similarity">
    <text evidence="2">Belongs to the AB hydrolase superfamily. Epoxide hydrolase family.</text>
</comment>
<feature type="transmembrane region" description="Helical" evidence="3">
    <location>
        <begin position="13"/>
        <end position="32"/>
    </location>
</feature>
<dbReference type="Proteomes" id="UP000759131">
    <property type="component" value="Unassembled WGS sequence"/>
</dbReference>
<evidence type="ECO:0000256" key="2">
    <source>
        <dbReference type="ARBA" id="ARBA00038334"/>
    </source>
</evidence>
<evidence type="ECO:0000259" key="4">
    <source>
        <dbReference type="Pfam" id="PF00561"/>
    </source>
</evidence>
<evidence type="ECO:0000313" key="5">
    <source>
        <dbReference type="EMBL" id="CAD7639104.1"/>
    </source>
</evidence>
<organism evidence="5">
    <name type="scientific">Medioppia subpectinata</name>
    <dbReference type="NCBI Taxonomy" id="1979941"/>
    <lineage>
        <taxon>Eukaryota</taxon>
        <taxon>Metazoa</taxon>
        <taxon>Ecdysozoa</taxon>
        <taxon>Arthropoda</taxon>
        <taxon>Chelicerata</taxon>
        <taxon>Arachnida</taxon>
        <taxon>Acari</taxon>
        <taxon>Acariformes</taxon>
        <taxon>Sarcoptiformes</taxon>
        <taxon>Oribatida</taxon>
        <taxon>Brachypylina</taxon>
        <taxon>Oppioidea</taxon>
        <taxon>Oppiidae</taxon>
        <taxon>Medioppia</taxon>
    </lineage>
</organism>
<keyword evidence="3" id="KW-0812">Transmembrane</keyword>
<dbReference type="Pfam" id="PF00561">
    <property type="entry name" value="Abhydrolase_1"/>
    <property type="match status" value="1"/>
</dbReference>
<dbReference type="PRINTS" id="PR00412">
    <property type="entry name" value="EPOXHYDRLASE"/>
</dbReference>
<dbReference type="AlphaFoldDB" id="A0A7R9LCK3"/>
<sequence length="375" mass="43844">DCIRDRVEKVVTLALSLFYGYLVLLFSIVSVIRNRSKFFQVRRRDVSPDCLRDPALGTHHFIQLRDVKLHYVSNGDENNQTMLFIHGFPEFWYSWRHQIREFAKDYHVIAVDNRGYGDSDKPSGIGNYTIDKLVEDIRELLAALDKQDIVLVAHDWGGAIAWNFAAKHPSLLDRLVVLNGPHPQAFADVIQRSWKQFFSSWYMFFFNLPLLPELVLLSNDLSLLADFMVSADGHQMLTTEDIEAYKYMFSKYNSLTCPLNYYRAVMRKYPSEKPRSLQITVPTLYNSLTCPLNYYRAVMRKYPSEKPRSLQITVPTLVIWGKRDIALVPQLADTSRRYVNDMTLQYIENCSHWTQMDQPVIVNQYIRQYLTAKRD</sequence>
<evidence type="ECO:0000313" key="6">
    <source>
        <dbReference type="Proteomes" id="UP000759131"/>
    </source>
</evidence>
<dbReference type="Gene3D" id="3.40.50.1820">
    <property type="entry name" value="alpha/beta hydrolase"/>
    <property type="match status" value="2"/>
</dbReference>
<proteinExistence type="inferred from homology"/>
<dbReference type="EMBL" id="OC876295">
    <property type="protein sequence ID" value="CAD7639104.1"/>
    <property type="molecule type" value="Genomic_DNA"/>
</dbReference>
<feature type="domain" description="AB hydrolase-1" evidence="4">
    <location>
        <begin position="81"/>
        <end position="359"/>
    </location>
</feature>
<dbReference type="InterPro" id="IPR000073">
    <property type="entry name" value="AB_hydrolase_1"/>
</dbReference>
<name>A0A7R9LCK3_9ACAR</name>
<evidence type="ECO:0000256" key="1">
    <source>
        <dbReference type="ARBA" id="ARBA00022801"/>
    </source>
</evidence>
<dbReference type="SUPFAM" id="SSF53474">
    <property type="entry name" value="alpha/beta-Hydrolases"/>
    <property type="match status" value="1"/>
</dbReference>
<keyword evidence="1" id="KW-0378">Hydrolase</keyword>
<dbReference type="PANTHER" id="PTHR43329">
    <property type="entry name" value="EPOXIDE HYDROLASE"/>
    <property type="match status" value="1"/>
</dbReference>
<dbReference type="GO" id="GO:0004301">
    <property type="term" value="F:epoxide hydrolase activity"/>
    <property type="evidence" value="ECO:0007669"/>
    <property type="project" value="UniProtKB-ARBA"/>
</dbReference>
<keyword evidence="6" id="KW-1185">Reference proteome</keyword>
<reference evidence="5" key="1">
    <citation type="submission" date="2020-11" db="EMBL/GenBank/DDBJ databases">
        <authorList>
            <person name="Tran Van P."/>
        </authorList>
    </citation>
    <scope>NUCLEOTIDE SEQUENCE</scope>
</reference>
<gene>
    <name evidence="5" type="ORF">OSB1V03_LOCUS17668</name>
</gene>
<dbReference type="InterPro" id="IPR000639">
    <property type="entry name" value="Epox_hydrolase-like"/>
</dbReference>
<feature type="non-terminal residue" evidence="5">
    <location>
        <position position="1"/>
    </location>
</feature>
<protein>
    <recommendedName>
        <fullName evidence="4">AB hydrolase-1 domain-containing protein</fullName>
    </recommendedName>
</protein>
<dbReference type="EMBL" id="CAJPIZ010021720">
    <property type="protein sequence ID" value="CAG2117715.1"/>
    <property type="molecule type" value="Genomic_DNA"/>
</dbReference>
<keyword evidence="3" id="KW-1133">Transmembrane helix</keyword>
<dbReference type="InterPro" id="IPR029058">
    <property type="entry name" value="AB_hydrolase_fold"/>
</dbReference>
<accession>A0A7R9LCK3</accession>
<keyword evidence="3" id="KW-0472">Membrane</keyword>
<dbReference type="PRINTS" id="PR00111">
    <property type="entry name" value="ABHYDROLASE"/>
</dbReference>
<dbReference type="OrthoDB" id="408373at2759"/>
<evidence type="ECO:0000256" key="3">
    <source>
        <dbReference type="SAM" id="Phobius"/>
    </source>
</evidence>